<dbReference type="Proteomes" id="UP000253420">
    <property type="component" value="Unassembled WGS sequence"/>
</dbReference>
<organism evidence="2 3">
    <name type="scientific">Phyllobacterium salinisoli</name>
    <dbReference type="NCBI Taxonomy" id="1899321"/>
    <lineage>
        <taxon>Bacteria</taxon>
        <taxon>Pseudomonadati</taxon>
        <taxon>Pseudomonadota</taxon>
        <taxon>Alphaproteobacteria</taxon>
        <taxon>Hyphomicrobiales</taxon>
        <taxon>Phyllobacteriaceae</taxon>
        <taxon>Phyllobacterium</taxon>
    </lineage>
</organism>
<dbReference type="SUPFAM" id="SSF56747">
    <property type="entry name" value="Prim-pol domain"/>
    <property type="match status" value="1"/>
</dbReference>
<accession>A0A368JX38</accession>
<proteinExistence type="predicted"/>
<gene>
    <name evidence="2" type="ORF">DUT91_22380</name>
</gene>
<dbReference type="EMBL" id="QOZG01000016">
    <property type="protein sequence ID" value="RCS21728.1"/>
    <property type="molecule type" value="Genomic_DNA"/>
</dbReference>
<evidence type="ECO:0000313" key="3">
    <source>
        <dbReference type="Proteomes" id="UP000253420"/>
    </source>
</evidence>
<evidence type="ECO:0000313" key="2">
    <source>
        <dbReference type="EMBL" id="RCS21728.1"/>
    </source>
</evidence>
<evidence type="ECO:0000259" key="1">
    <source>
        <dbReference type="Pfam" id="PF09250"/>
    </source>
</evidence>
<dbReference type="AlphaFoldDB" id="A0A368JX38"/>
<reference evidence="2 3" key="1">
    <citation type="submission" date="2018-07" db="EMBL/GenBank/DDBJ databases">
        <title>The draft genome of Phyllobacterium salinisoli.</title>
        <authorList>
            <person name="Liu L."/>
            <person name="Li L."/>
            <person name="Zhang X."/>
            <person name="Liang L."/>
        </authorList>
    </citation>
    <scope>NUCLEOTIDE SEQUENCE [LARGE SCALE GENOMIC DNA]</scope>
    <source>
        <strain evidence="2 3">LLAN61</strain>
    </source>
</reference>
<feature type="non-terminal residue" evidence="2">
    <location>
        <position position="147"/>
    </location>
</feature>
<keyword evidence="3" id="KW-1185">Reference proteome</keyword>
<comment type="caution">
    <text evidence="2">The sequence shown here is derived from an EMBL/GenBank/DDBJ whole genome shotgun (WGS) entry which is preliminary data.</text>
</comment>
<sequence>MILYGYRIVPCKGKAPDAFRGWQNLNATYENAAYWETAFPEHTNTGILTGDVVAIDVDIMRPELAAAVIAMVRELPGGEYAPMRVGKAPKSLFLFRTPEPREKMQSSWFKIDGIEQRIEIMGIGQQVVVDGIHPETRKPYVWTPATA</sequence>
<feature type="domain" description="DNA primase/polymerase bifunctional N-terminal" evidence="1">
    <location>
        <begin position="5"/>
        <end position="144"/>
    </location>
</feature>
<dbReference type="InterPro" id="IPR015330">
    <property type="entry name" value="DNA_primase/pol_bifunc_N"/>
</dbReference>
<dbReference type="Pfam" id="PF09250">
    <property type="entry name" value="Prim-Pol"/>
    <property type="match status" value="1"/>
</dbReference>
<protein>
    <submittedName>
        <fullName evidence="2">DNA primase</fullName>
    </submittedName>
</protein>
<name>A0A368JX38_9HYPH</name>